<evidence type="ECO:0000313" key="1">
    <source>
        <dbReference type="EMBL" id="BAO84546.1"/>
    </source>
</evidence>
<proteinExistence type="predicted"/>
<dbReference type="KEGG" id="cbab:SMCB_2318"/>
<dbReference type="STRING" id="1458426.SMCB_2318"/>
<reference evidence="1 2" key="1">
    <citation type="journal article" date="2014" name="Nat. Commun.">
        <title>Physiological and genomic features of highly alkaliphilic hydrogen-utilizing Betaproteobacteria from a continental serpentinizing site.</title>
        <authorList>
            <person name="Suzuki S."/>
            <person name="Kuenen J.G."/>
            <person name="Schipper K."/>
            <person name="van der Velde S."/>
            <person name="Ishii S."/>
            <person name="Wu A."/>
            <person name="Sorokin D.Y."/>
            <person name="Tenney A."/>
            <person name="Meng X.Y."/>
            <person name="Morrill P.L."/>
            <person name="Kamagata Y."/>
            <person name="Muyzer G."/>
            <person name="Nealson K.H."/>
        </authorList>
    </citation>
    <scope>NUCLEOTIDE SEQUENCE [LARGE SCALE GENOMIC DNA]</scope>
    <source>
        <strain evidence="1 2">B1</strain>
    </source>
</reference>
<organism evidence="1 2">
    <name type="scientific">Serpentinimonas maccroryi</name>
    <dbReference type="NCBI Taxonomy" id="1458426"/>
    <lineage>
        <taxon>Bacteria</taxon>
        <taxon>Pseudomonadati</taxon>
        <taxon>Pseudomonadota</taxon>
        <taxon>Betaproteobacteria</taxon>
        <taxon>Burkholderiales</taxon>
        <taxon>Comamonadaceae</taxon>
        <taxon>Serpentinimonas</taxon>
    </lineage>
</organism>
<keyword evidence="2" id="KW-1185">Reference proteome</keyword>
<dbReference type="RefSeq" id="WP_052468525.1">
    <property type="nucleotide sequence ID" value="NZ_AP014569.1"/>
</dbReference>
<dbReference type="InterPro" id="IPR007922">
    <property type="entry name" value="DciA-like"/>
</dbReference>
<dbReference type="Proteomes" id="UP000066014">
    <property type="component" value="Chromosome"/>
</dbReference>
<dbReference type="AlphaFoldDB" id="A0A060NPN9"/>
<dbReference type="HOGENOM" id="CLU_164746_0_0_4"/>
<gene>
    <name evidence="1" type="ORF">SMCB_2318</name>
</gene>
<accession>A0A060NPN9</accession>
<evidence type="ECO:0008006" key="3">
    <source>
        <dbReference type="Google" id="ProtNLM"/>
    </source>
</evidence>
<protein>
    <recommendedName>
        <fullName evidence="3">DUF721 domain-containing protein</fullName>
    </recommendedName>
</protein>
<dbReference type="EMBL" id="AP014569">
    <property type="protein sequence ID" value="BAO84546.1"/>
    <property type="molecule type" value="Genomic_DNA"/>
</dbReference>
<dbReference type="Pfam" id="PF05258">
    <property type="entry name" value="DciA"/>
    <property type="match status" value="1"/>
</dbReference>
<evidence type="ECO:0000313" key="2">
    <source>
        <dbReference type="Proteomes" id="UP000066014"/>
    </source>
</evidence>
<name>A0A060NPN9_9BURK</name>
<sequence>MIPLEQAVRASSVLSAITQRVAQSQQLLRLVLPLLPPPLRDQVSAGPLDDGVWCLLVHNPAVGSKLRQLAPALLQALQASGQPVSALRFKVRKPVAG</sequence>